<proteinExistence type="evidence at transcript level"/>
<organism evidence="3">
    <name type="scientific">Linderniella brevidens</name>
    <dbReference type="NCBI Taxonomy" id="263965"/>
    <lineage>
        <taxon>Eukaryota</taxon>
        <taxon>Viridiplantae</taxon>
        <taxon>Streptophyta</taxon>
        <taxon>Embryophyta</taxon>
        <taxon>Tracheophyta</taxon>
        <taxon>Spermatophyta</taxon>
        <taxon>Magnoliopsida</taxon>
        <taxon>eudicotyledons</taxon>
        <taxon>Gunneridae</taxon>
        <taxon>Pentapetalae</taxon>
        <taxon>asterids</taxon>
        <taxon>lamiids</taxon>
        <taxon>Lamiales</taxon>
        <taxon>Linderniaceae</taxon>
        <taxon>Linderniella</taxon>
    </lineage>
</organism>
<dbReference type="EMBL" id="EU478591">
    <property type="protein sequence ID" value="ACA49510.1"/>
    <property type="molecule type" value="mRNA"/>
</dbReference>
<protein>
    <submittedName>
        <fullName evidence="3">Desiccation-related protein LbLEA-like_11-24</fullName>
    </submittedName>
</protein>
<feature type="domain" description="LTI65/LTI78 PGEED repeat" evidence="2">
    <location>
        <begin position="69"/>
        <end position="91"/>
    </location>
</feature>
<feature type="region of interest" description="Disordered" evidence="1">
    <location>
        <begin position="124"/>
        <end position="164"/>
    </location>
</feature>
<evidence type="ECO:0000259" key="2">
    <source>
        <dbReference type="Pfam" id="PF23399"/>
    </source>
</evidence>
<feature type="non-terminal residue" evidence="3">
    <location>
        <position position="1"/>
    </location>
</feature>
<evidence type="ECO:0000256" key="1">
    <source>
        <dbReference type="SAM" id="MobiDB-lite"/>
    </source>
</evidence>
<feature type="region of interest" description="Disordered" evidence="1">
    <location>
        <begin position="48"/>
        <end position="68"/>
    </location>
</feature>
<reference evidence="3" key="1">
    <citation type="journal article" date="2008" name="Plant J.">
        <title>Lindernia brevidens: a novel desiccation-tolerant vascular plant, endemic to ancient tropical rainforests.</title>
        <authorList>
            <person name="Phillips J.R."/>
            <person name="Fischer E."/>
            <person name="Baron M."/>
            <person name="van den Dries N."/>
            <person name="Facchinelli F."/>
            <person name="Kutzer M."/>
            <person name="Rahmanzadeh R."/>
            <person name="Remus D."/>
            <person name="Bartels D."/>
        </authorList>
    </citation>
    <scope>NUCLEOTIDE SEQUENCE</scope>
</reference>
<dbReference type="PANTHER" id="PTHR33836:SF1">
    <property type="entry name" value="LOW-TEMPERATURE-INDUCED 65 KDA PROTEIN-RELATED"/>
    <property type="match status" value="1"/>
</dbReference>
<dbReference type="GO" id="GO:0006950">
    <property type="term" value="P:response to stress"/>
    <property type="evidence" value="ECO:0007669"/>
    <property type="project" value="TreeGrafter"/>
</dbReference>
<dbReference type="InterPro" id="IPR037491">
    <property type="entry name" value="LTI78/LTI65"/>
</dbReference>
<accession>B1PMG7</accession>
<dbReference type="Pfam" id="PF23399">
    <property type="entry name" value="LTI65_PGEED"/>
    <property type="match status" value="1"/>
</dbReference>
<name>B1PMG7_9LAMI</name>
<dbReference type="GO" id="GO:0009737">
    <property type="term" value="P:response to abscisic acid"/>
    <property type="evidence" value="ECO:0007669"/>
    <property type="project" value="InterPro"/>
</dbReference>
<dbReference type="InterPro" id="IPR057059">
    <property type="entry name" value="LTI65/LTI78_PGEED"/>
</dbReference>
<evidence type="ECO:0000313" key="3">
    <source>
        <dbReference type="EMBL" id="ACA49510.1"/>
    </source>
</evidence>
<dbReference type="AlphaFoldDB" id="B1PMG7"/>
<feature type="region of interest" description="Disordered" evidence="1">
    <location>
        <begin position="92"/>
        <end position="112"/>
    </location>
</feature>
<sequence>VDVGGDGGATQQKKPLTETAAEYKNMVAEKLAPVYGKVSGAGTGVISRVRGTGAGEQTQGGDEAAKGSYLSEKLKPGDEDKALSKAITEKLQLTGNKPTADESKAATEASPGVVGSIKGVVGSLLGGKSNNGSESAGGEQPQSLGSEGIAAREGADVVEPTAEQ</sequence>
<dbReference type="PANTHER" id="PTHR33836">
    <property type="entry name" value="LOW-TEMPERATURE-INDUCED 65 KDA PROTEIN-RELATED"/>
    <property type="match status" value="1"/>
</dbReference>
<feature type="compositionally biased region" description="Low complexity" evidence="1">
    <location>
        <begin position="124"/>
        <end position="134"/>
    </location>
</feature>